<dbReference type="Proteomes" id="UP000008237">
    <property type="component" value="Unassembled WGS sequence"/>
</dbReference>
<evidence type="ECO:0000313" key="1">
    <source>
        <dbReference type="EMBL" id="EFN78833.1"/>
    </source>
</evidence>
<sequence length="19" mass="2258">IASKWHKVILLRDNARSHI</sequence>
<dbReference type="AlphaFoldDB" id="E2BZP6"/>
<feature type="non-terminal residue" evidence="1">
    <location>
        <position position="1"/>
    </location>
</feature>
<protein>
    <submittedName>
        <fullName evidence="1">Uncharacterized protein</fullName>
    </submittedName>
</protein>
<accession>E2BZP6</accession>
<name>E2BZP6_HARSA</name>
<proteinExistence type="predicted"/>
<organism evidence="2">
    <name type="scientific">Harpegnathos saltator</name>
    <name type="common">Jerdon's jumping ant</name>
    <dbReference type="NCBI Taxonomy" id="610380"/>
    <lineage>
        <taxon>Eukaryota</taxon>
        <taxon>Metazoa</taxon>
        <taxon>Ecdysozoa</taxon>
        <taxon>Arthropoda</taxon>
        <taxon>Hexapoda</taxon>
        <taxon>Insecta</taxon>
        <taxon>Pterygota</taxon>
        <taxon>Neoptera</taxon>
        <taxon>Endopterygota</taxon>
        <taxon>Hymenoptera</taxon>
        <taxon>Apocrita</taxon>
        <taxon>Aculeata</taxon>
        <taxon>Formicoidea</taxon>
        <taxon>Formicidae</taxon>
        <taxon>Ponerinae</taxon>
        <taxon>Ponerini</taxon>
        <taxon>Harpegnathos</taxon>
    </lineage>
</organism>
<dbReference type="EMBL" id="GL451648">
    <property type="protein sequence ID" value="EFN78833.1"/>
    <property type="molecule type" value="Genomic_DNA"/>
</dbReference>
<gene>
    <name evidence="1" type="ORF">EAI_07075</name>
</gene>
<feature type="non-terminal residue" evidence="1">
    <location>
        <position position="19"/>
    </location>
</feature>
<keyword evidence="2" id="KW-1185">Reference proteome</keyword>
<evidence type="ECO:0000313" key="2">
    <source>
        <dbReference type="Proteomes" id="UP000008237"/>
    </source>
</evidence>
<reference evidence="1 2" key="1">
    <citation type="journal article" date="2010" name="Science">
        <title>Genomic comparison of the ants Camponotus floridanus and Harpegnathos saltator.</title>
        <authorList>
            <person name="Bonasio R."/>
            <person name="Zhang G."/>
            <person name="Ye C."/>
            <person name="Mutti N.S."/>
            <person name="Fang X."/>
            <person name="Qin N."/>
            <person name="Donahue G."/>
            <person name="Yang P."/>
            <person name="Li Q."/>
            <person name="Li C."/>
            <person name="Zhang P."/>
            <person name="Huang Z."/>
            <person name="Berger S.L."/>
            <person name="Reinberg D."/>
            <person name="Wang J."/>
            <person name="Liebig J."/>
        </authorList>
    </citation>
    <scope>NUCLEOTIDE SEQUENCE [LARGE SCALE GENOMIC DNA]</scope>
    <source>
        <strain evidence="1 2">R22 G/1</strain>
    </source>
</reference>
<dbReference type="InParanoid" id="E2BZP6"/>